<sequence length="339" mass="36766">DSIAIPKVFTQNIIDNLQEAKGKTAKKLTQLREFNHKSASIFEELEQQLQNLERGVTLIAEGKAWNGTTGTFSTAGLNMDWAQTIDQAWEDRQKEQAKKEKTKKKKAKIPWWKKTMSGALDFLQGAGIAVVENNLGKKAKKANRNFQNNQNYHYGKLFGTGLTGIQSLTEMYQGANMVIKGLQGMAGATVMSGGALAPGAGAIAGASATVGAGALAHGGLVFSNTIQNGMDNIQQMQSSGGGRVQPVGNMSEFFKSKFGKKLKDCSSKTSKMVDGQSVYKVNEKTKIPGLKKGDQFYLDGLHKDHIEVFDSNGNFRTVLNLDGSINVEKIKAAATRRLK</sequence>
<dbReference type="EMBL" id="NRPP01000017">
    <property type="protein sequence ID" value="TFJ24819.1"/>
    <property type="molecule type" value="Genomic_DNA"/>
</dbReference>
<gene>
    <name evidence="1" type="ORF">CKN69_09310</name>
</gene>
<evidence type="ECO:0008006" key="3">
    <source>
        <dbReference type="Google" id="ProtNLM"/>
    </source>
</evidence>
<comment type="caution">
    <text evidence="1">The sequence shown here is derived from an EMBL/GenBank/DDBJ whole genome shotgun (WGS) entry which is preliminary data.</text>
</comment>
<organism evidence="1 2">
    <name type="scientific">Carnobacterium divergens</name>
    <name type="common">Lactobacillus divergens</name>
    <dbReference type="NCBI Taxonomy" id="2748"/>
    <lineage>
        <taxon>Bacteria</taxon>
        <taxon>Bacillati</taxon>
        <taxon>Bacillota</taxon>
        <taxon>Bacilli</taxon>
        <taxon>Lactobacillales</taxon>
        <taxon>Carnobacteriaceae</taxon>
        <taxon>Carnobacterium</taxon>
    </lineage>
</organism>
<evidence type="ECO:0000313" key="1">
    <source>
        <dbReference type="EMBL" id="TFJ24819.1"/>
    </source>
</evidence>
<name>A0A7Z8G4G3_CARDV</name>
<dbReference type="AlphaFoldDB" id="A0A7Z8G4G3"/>
<proteinExistence type="predicted"/>
<reference evidence="1 2" key="1">
    <citation type="journal article" date="2018" name="Int. J. Food Microbiol.">
        <title>Growth of Carnobacterium spp. isolated from chilled vacuum-packaged meat under relevant acidic conditions.</title>
        <authorList>
            <person name="Zhang P."/>
            <person name="Badoni M."/>
            <person name="Ganzle M."/>
            <person name="Yang X."/>
        </authorList>
    </citation>
    <scope>NUCLEOTIDE SEQUENCE [LARGE SCALE GENOMIC DNA]</scope>
    <source>
        <strain evidence="1 2">B2</strain>
    </source>
</reference>
<protein>
    <recommendedName>
        <fullName evidence="3">LXG domain-containing protein</fullName>
    </recommendedName>
</protein>
<feature type="non-terminal residue" evidence="1">
    <location>
        <position position="1"/>
    </location>
</feature>
<dbReference type="RefSeq" id="WP_135026207.1">
    <property type="nucleotide sequence ID" value="NZ_NROV01000015.1"/>
</dbReference>
<accession>A0A7Z8G4G3</accession>
<evidence type="ECO:0000313" key="2">
    <source>
        <dbReference type="Proteomes" id="UP000297938"/>
    </source>
</evidence>
<dbReference type="Proteomes" id="UP000297938">
    <property type="component" value="Unassembled WGS sequence"/>
</dbReference>